<dbReference type="RefSeq" id="WP_204680109.1">
    <property type="nucleotide sequence ID" value="NZ_BSNR01000003.1"/>
</dbReference>
<keyword evidence="2" id="KW-1185">Reference proteome</keyword>
<name>A0ABS2K0B1_9GAMM</name>
<organism evidence="1 2">
    <name type="scientific">Dyella flava</name>
    <dbReference type="NCBI Taxonomy" id="1920170"/>
    <lineage>
        <taxon>Bacteria</taxon>
        <taxon>Pseudomonadati</taxon>
        <taxon>Pseudomonadota</taxon>
        <taxon>Gammaproteobacteria</taxon>
        <taxon>Lysobacterales</taxon>
        <taxon>Rhodanobacteraceae</taxon>
        <taxon>Dyella</taxon>
    </lineage>
</organism>
<comment type="caution">
    <text evidence="1">The sequence shown here is derived from an EMBL/GenBank/DDBJ whole genome shotgun (WGS) entry which is preliminary data.</text>
</comment>
<evidence type="ECO:0000313" key="2">
    <source>
        <dbReference type="Proteomes" id="UP001430149"/>
    </source>
</evidence>
<sequence length="87" mass="9548">MDITGDATEKGKGYCLCKQGTPNSGPRAIGLIEFICSISLSIVLAEGGSERNNAFRRTKLKHDRAATRFFALPRMRDAIEPSRLCSM</sequence>
<reference evidence="1" key="1">
    <citation type="submission" date="2020-10" db="EMBL/GenBank/DDBJ databases">
        <title>Phylogeny of dyella-like bacteria.</title>
        <authorList>
            <person name="Fu J."/>
        </authorList>
    </citation>
    <scope>NUCLEOTIDE SEQUENCE</scope>
    <source>
        <strain evidence="1">DHOC52</strain>
    </source>
</reference>
<gene>
    <name evidence="1" type="ORF">ISP19_04230</name>
</gene>
<evidence type="ECO:0000313" key="1">
    <source>
        <dbReference type="EMBL" id="MBM7124576.1"/>
    </source>
</evidence>
<dbReference type="EMBL" id="JADIKE010000028">
    <property type="protein sequence ID" value="MBM7124576.1"/>
    <property type="molecule type" value="Genomic_DNA"/>
</dbReference>
<proteinExistence type="predicted"/>
<accession>A0ABS2K0B1</accession>
<dbReference type="Proteomes" id="UP001430149">
    <property type="component" value="Unassembled WGS sequence"/>
</dbReference>
<protein>
    <submittedName>
        <fullName evidence="1">Uncharacterized protein</fullName>
    </submittedName>
</protein>